<keyword evidence="2" id="KW-1185">Reference proteome</keyword>
<dbReference type="EMBL" id="CM042886">
    <property type="protein sequence ID" value="KAI4342298.1"/>
    <property type="molecule type" value="Genomic_DNA"/>
</dbReference>
<evidence type="ECO:0000313" key="2">
    <source>
        <dbReference type="Proteomes" id="UP001057402"/>
    </source>
</evidence>
<reference evidence="2" key="1">
    <citation type="journal article" date="2023" name="Front. Plant Sci.">
        <title>Chromosomal-level genome assembly of Melastoma candidum provides insights into trichome evolution.</title>
        <authorList>
            <person name="Zhong Y."/>
            <person name="Wu W."/>
            <person name="Sun C."/>
            <person name="Zou P."/>
            <person name="Liu Y."/>
            <person name="Dai S."/>
            <person name="Zhou R."/>
        </authorList>
    </citation>
    <scope>NUCLEOTIDE SEQUENCE [LARGE SCALE GENOMIC DNA]</scope>
</reference>
<comment type="caution">
    <text evidence="1">The sequence shown here is derived from an EMBL/GenBank/DDBJ whole genome shotgun (WGS) entry which is preliminary data.</text>
</comment>
<gene>
    <name evidence="1" type="ORF">MLD38_026938</name>
</gene>
<accession>A0ACB9NZX4</accession>
<proteinExistence type="predicted"/>
<dbReference type="Proteomes" id="UP001057402">
    <property type="component" value="Chromosome 7"/>
</dbReference>
<organism evidence="1 2">
    <name type="scientific">Melastoma candidum</name>
    <dbReference type="NCBI Taxonomy" id="119954"/>
    <lineage>
        <taxon>Eukaryota</taxon>
        <taxon>Viridiplantae</taxon>
        <taxon>Streptophyta</taxon>
        <taxon>Embryophyta</taxon>
        <taxon>Tracheophyta</taxon>
        <taxon>Spermatophyta</taxon>
        <taxon>Magnoliopsida</taxon>
        <taxon>eudicotyledons</taxon>
        <taxon>Gunneridae</taxon>
        <taxon>Pentapetalae</taxon>
        <taxon>rosids</taxon>
        <taxon>malvids</taxon>
        <taxon>Myrtales</taxon>
        <taxon>Melastomataceae</taxon>
        <taxon>Melastomatoideae</taxon>
        <taxon>Melastomateae</taxon>
        <taxon>Melastoma</taxon>
    </lineage>
</organism>
<protein>
    <submittedName>
        <fullName evidence="1">Uncharacterized protein</fullName>
    </submittedName>
</protein>
<name>A0ACB9NZX4_9MYRT</name>
<sequence>MTSGIFQSSLCKIFMYIGNHNDRIVTVTTGSSEFRQPFPIALRGITDYTGLKSGHPSKVLAKEGFGNDMDRGICSHSSLPPILQQSPQGIHCRAEHQDEGATVMNTSWTCPERA</sequence>
<evidence type="ECO:0000313" key="1">
    <source>
        <dbReference type="EMBL" id="KAI4342298.1"/>
    </source>
</evidence>